<protein>
    <recommendedName>
        <fullName evidence="2">GIR1-like zinc ribbon domain-containing protein</fullName>
    </recommendedName>
</protein>
<evidence type="ECO:0000259" key="2">
    <source>
        <dbReference type="Pfam" id="PF24747"/>
    </source>
</evidence>
<dbReference type="InterPro" id="IPR056440">
    <property type="entry name" value="Zn-ribbon_GIR1"/>
</dbReference>
<proteinExistence type="predicted"/>
<keyword evidence="4" id="KW-1185">Reference proteome</keyword>
<accession>A0A2G5F5A3</accession>
<feature type="domain" description="GIR1-like zinc ribbon" evidence="2">
    <location>
        <begin position="131"/>
        <end position="166"/>
    </location>
</feature>
<feature type="compositionally biased region" description="Polar residues" evidence="1">
    <location>
        <begin position="92"/>
        <end position="120"/>
    </location>
</feature>
<evidence type="ECO:0000313" key="3">
    <source>
        <dbReference type="EMBL" id="PIA63201.1"/>
    </source>
</evidence>
<dbReference type="Proteomes" id="UP000230069">
    <property type="component" value="Unassembled WGS sequence"/>
</dbReference>
<dbReference type="EMBL" id="KZ305019">
    <property type="protein sequence ID" value="PIA63201.1"/>
    <property type="molecule type" value="Genomic_DNA"/>
</dbReference>
<evidence type="ECO:0000256" key="1">
    <source>
        <dbReference type="SAM" id="MobiDB-lite"/>
    </source>
</evidence>
<feature type="region of interest" description="Disordered" evidence="1">
    <location>
        <begin position="81"/>
        <end position="120"/>
    </location>
</feature>
<feature type="region of interest" description="Disordered" evidence="1">
    <location>
        <begin position="1"/>
        <end position="20"/>
    </location>
</feature>
<dbReference type="Pfam" id="PF24747">
    <property type="entry name" value="Zn-ribbon_GIR1"/>
    <property type="match status" value="1"/>
</dbReference>
<evidence type="ECO:0000313" key="4">
    <source>
        <dbReference type="Proteomes" id="UP000230069"/>
    </source>
</evidence>
<organism evidence="3 4">
    <name type="scientific">Aquilegia coerulea</name>
    <name type="common">Rocky mountain columbine</name>
    <dbReference type="NCBI Taxonomy" id="218851"/>
    <lineage>
        <taxon>Eukaryota</taxon>
        <taxon>Viridiplantae</taxon>
        <taxon>Streptophyta</taxon>
        <taxon>Embryophyta</taxon>
        <taxon>Tracheophyta</taxon>
        <taxon>Spermatophyta</taxon>
        <taxon>Magnoliopsida</taxon>
        <taxon>Ranunculales</taxon>
        <taxon>Ranunculaceae</taxon>
        <taxon>Thalictroideae</taxon>
        <taxon>Aquilegia</taxon>
    </lineage>
</organism>
<gene>
    <name evidence="3" type="ORF">AQUCO_00200901v1</name>
</gene>
<name>A0A2G5F5A3_AQUCA</name>
<dbReference type="AlphaFoldDB" id="A0A2G5F5A3"/>
<dbReference type="OrthoDB" id="10324891at2759"/>
<reference evidence="3 4" key="1">
    <citation type="submission" date="2017-09" db="EMBL/GenBank/DDBJ databases">
        <title>WGS assembly of Aquilegia coerulea Goldsmith.</title>
        <authorList>
            <person name="Hodges S."/>
            <person name="Kramer E."/>
            <person name="Nordborg M."/>
            <person name="Tomkins J."/>
            <person name="Borevitz J."/>
            <person name="Derieg N."/>
            <person name="Yan J."/>
            <person name="Mihaltcheva S."/>
            <person name="Hayes R.D."/>
            <person name="Rokhsar D."/>
        </authorList>
    </citation>
    <scope>NUCLEOTIDE SEQUENCE [LARGE SCALE GENOMIC DNA]</scope>
    <source>
        <strain evidence="4">cv. Goldsmith</strain>
    </source>
</reference>
<dbReference type="InParanoid" id="A0A2G5F5A3"/>
<sequence length="172" mass="18895">MASHLQQGRAGGDAARPGYPYFHQAQNPALARISSLAVNLDASERLPKGFSKFLDMKTGVVYYLKNGENDDTLRRNGRRHPVFESRHPHGGSASQSEISSLTSPPNSHVSSQNYPEEVSSCSNARDRGIASMTLMGCPRCHTYAMTVMGDESVMCPKCEICLIDFIREKSTN</sequence>